<feature type="non-terminal residue" evidence="1">
    <location>
        <position position="798"/>
    </location>
</feature>
<dbReference type="GO" id="GO:0003723">
    <property type="term" value="F:RNA binding"/>
    <property type="evidence" value="ECO:0007669"/>
    <property type="project" value="TreeGrafter"/>
</dbReference>
<dbReference type="InterPro" id="IPR026736">
    <property type="entry name" value="Virilizer"/>
</dbReference>
<reference evidence="1" key="1">
    <citation type="submission" date="2021-02" db="EMBL/GenBank/DDBJ databases">
        <authorList>
            <person name="Dougan E. K."/>
            <person name="Rhodes N."/>
            <person name="Thang M."/>
            <person name="Chan C."/>
        </authorList>
    </citation>
    <scope>NUCLEOTIDE SEQUENCE</scope>
</reference>
<dbReference type="GO" id="GO:0036396">
    <property type="term" value="C:RNA N6-methyladenosine methyltransferase complex"/>
    <property type="evidence" value="ECO:0007669"/>
    <property type="project" value="TreeGrafter"/>
</dbReference>
<dbReference type="Proteomes" id="UP000626109">
    <property type="component" value="Unassembled WGS sequence"/>
</dbReference>
<accession>A0A813K7Y5</accession>
<protein>
    <recommendedName>
        <fullName evidence="3">Virilizer N-terminal domain-containing protein</fullName>
    </recommendedName>
</protein>
<evidence type="ECO:0008006" key="3">
    <source>
        <dbReference type="Google" id="ProtNLM"/>
    </source>
</evidence>
<proteinExistence type="predicted"/>
<dbReference type="PANTHER" id="PTHR23185">
    <property type="entry name" value="PROTEIN VIRILIZER HOMOLOG"/>
    <property type="match status" value="1"/>
</dbReference>
<evidence type="ECO:0000313" key="2">
    <source>
        <dbReference type="Proteomes" id="UP000626109"/>
    </source>
</evidence>
<evidence type="ECO:0000313" key="1">
    <source>
        <dbReference type="EMBL" id="CAE8697121.1"/>
    </source>
</evidence>
<comment type="caution">
    <text evidence="1">The sequence shown here is derived from an EMBL/GenBank/DDBJ whole genome shotgun (WGS) entry which is preliminary data.</text>
</comment>
<dbReference type="PANTHER" id="PTHR23185:SF0">
    <property type="entry name" value="PROTEIN VIRILIZER HOMOLOG"/>
    <property type="match status" value="1"/>
</dbReference>
<dbReference type="EMBL" id="CAJNNW010028652">
    <property type="protein sequence ID" value="CAE8697121.1"/>
    <property type="molecule type" value="Genomic_DNA"/>
</dbReference>
<gene>
    <name evidence="1" type="ORF">PGLA2088_LOCUS30128</name>
</gene>
<name>A0A813K7Y5_POLGL</name>
<organism evidence="1 2">
    <name type="scientific">Polarella glacialis</name>
    <name type="common">Dinoflagellate</name>
    <dbReference type="NCBI Taxonomy" id="89957"/>
    <lineage>
        <taxon>Eukaryota</taxon>
        <taxon>Sar</taxon>
        <taxon>Alveolata</taxon>
        <taxon>Dinophyceae</taxon>
        <taxon>Suessiales</taxon>
        <taxon>Suessiaceae</taxon>
        <taxon>Polarella</taxon>
    </lineage>
</organism>
<dbReference type="AlphaFoldDB" id="A0A813K7Y5"/>
<sequence length="798" mass="84007">MAGSGDSKTSMSIVSPATMLFADHVEAGQIGEHMREFRFPEPLALQSVRVVGRNEKPQPGSAFEGRTFPDFRTIALEVYASDPMSSSSTMPKLRASSPGVFTAPGERMITNCIVVRGKFIKLSVAIYGTRLSPDEVPALGDREFSGIPQHLRPKSTLDSDKLDLADFEDVDGSLGKGGEDDLNLDVLDSDRVPDSVSEAGAPASFGRALSLGGALEVNERMEKHAEWVASLPQEQDVLEGEAVIGRLENIANDIALLASRAPDNAAHVSLGPELARSLLALASRCVERLEFRPLRAALQALAACVTTASAAAEVLRMKGGLDIIISILRENEWCQTSSKLAALQALVQLCSHAAGMEAFLGWTDPTSKVSTAYEAVLSLALDGAASQNRLGQVAIVLLRRAGFYEALARLDSCCASLDGVEGLGEEQLQSEAAEALSEVAVQLEELSQPAAASASSQDAHSSLLGDDVPSTHAIEDASSKLPASIFGGCGTGLPASDPFAHGHSQLHGFLESFLAGRRLLPGLCILLRRLPQQRLAVFRPLQRLVCGLLSCTGGPQLLAADTATLASFLSLLETSTSSSSRLPAVPRFPAALVQSDMGAPQLAGLVAIHVRALRLSLLLIARTRLKGRAGLLPEADTLPLVAALHRLCVRGSAGRGAVVAAFRSTLLAEWLLRQLEGRLEEASPVAGGASQAALLQPSMRHLVAILHALVLADASAAAAERFGGRALALVMRALQMMEPEAEAEGGEGGRGRASLEFALDSEGAEGGLGQAVRIGRRSADAACVANLRELAVQLRPWR</sequence>